<protein>
    <submittedName>
        <fullName evidence="2">Glycerophosphodiester phosphodiesterase</fullName>
    </submittedName>
</protein>
<dbReference type="Pfam" id="PF03009">
    <property type="entry name" value="GDPD"/>
    <property type="match status" value="1"/>
</dbReference>
<sequence>MNQPLKIGHRGAKGHIAENTLESIQKAMDLGVDGIEIDVHLCQTGELVVYHDFTLERLTDGTGKIAMKSLDELKSLKINGQFEIPTLLEVLDLIDKKCMLNIELKGNGTAFETCKSIQFYTETKDWKFEDFIVSSFDYDELKSVYNINKNIPLAVLTESDLDSATNFAKTIKAKAIHPHFVLLDHNNVQQLQISGYKVNTWTVNAAETIALMKTYGVDGIISDYPDRL</sequence>
<dbReference type="RefSeq" id="WP_129017435.1">
    <property type="nucleotide sequence ID" value="NZ_SDDZ01000005.1"/>
</dbReference>
<dbReference type="GO" id="GO:0006629">
    <property type="term" value="P:lipid metabolic process"/>
    <property type="evidence" value="ECO:0007669"/>
    <property type="project" value="InterPro"/>
</dbReference>
<dbReference type="AlphaFoldDB" id="A0A4Q0XFQ1"/>
<dbReference type="PROSITE" id="PS51704">
    <property type="entry name" value="GP_PDE"/>
    <property type="match status" value="1"/>
</dbReference>
<reference evidence="2 3" key="1">
    <citation type="submission" date="2019-01" db="EMBL/GenBank/DDBJ databases">
        <title>Genome sequence of the Antarctic species Gelidibacter gilvus ACAM 158(T).</title>
        <authorList>
            <person name="Bowman J.P."/>
        </authorList>
    </citation>
    <scope>NUCLEOTIDE SEQUENCE [LARGE SCALE GENOMIC DNA]</scope>
    <source>
        <strain evidence="2 3">IC158</strain>
    </source>
</reference>
<proteinExistence type="predicted"/>
<dbReference type="Gene3D" id="3.20.20.190">
    <property type="entry name" value="Phosphatidylinositol (PI) phosphodiesterase"/>
    <property type="match status" value="1"/>
</dbReference>
<dbReference type="PANTHER" id="PTHR46211:SF1">
    <property type="entry name" value="GLYCEROPHOSPHODIESTER PHOSPHODIESTERASE, CYTOPLASMIC"/>
    <property type="match status" value="1"/>
</dbReference>
<gene>
    <name evidence="2" type="ORF">ESZ48_10570</name>
</gene>
<dbReference type="OrthoDB" id="384721at2"/>
<dbReference type="InterPro" id="IPR030395">
    <property type="entry name" value="GP_PDE_dom"/>
</dbReference>
<evidence type="ECO:0000313" key="3">
    <source>
        <dbReference type="Proteomes" id="UP000289792"/>
    </source>
</evidence>
<name>A0A4Q0XFQ1_9FLAO</name>
<dbReference type="InterPro" id="IPR017946">
    <property type="entry name" value="PLC-like_Pdiesterase_TIM-brl"/>
</dbReference>
<evidence type="ECO:0000259" key="1">
    <source>
        <dbReference type="PROSITE" id="PS51704"/>
    </source>
</evidence>
<accession>A0A4Q0XFQ1</accession>
<dbReference type="Proteomes" id="UP000289792">
    <property type="component" value="Unassembled WGS sequence"/>
</dbReference>
<keyword evidence="3" id="KW-1185">Reference proteome</keyword>
<evidence type="ECO:0000313" key="2">
    <source>
        <dbReference type="EMBL" id="RXJ49882.1"/>
    </source>
</evidence>
<dbReference type="PANTHER" id="PTHR46211">
    <property type="entry name" value="GLYCEROPHOSPHORYL DIESTER PHOSPHODIESTERASE"/>
    <property type="match status" value="1"/>
</dbReference>
<feature type="domain" description="GP-PDE" evidence="1">
    <location>
        <begin position="4"/>
        <end position="228"/>
    </location>
</feature>
<dbReference type="EMBL" id="SDDZ01000005">
    <property type="protein sequence ID" value="RXJ49882.1"/>
    <property type="molecule type" value="Genomic_DNA"/>
</dbReference>
<dbReference type="GO" id="GO:0008081">
    <property type="term" value="F:phosphoric diester hydrolase activity"/>
    <property type="evidence" value="ECO:0007669"/>
    <property type="project" value="InterPro"/>
</dbReference>
<comment type="caution">
    <text evidence="2">The sequence shown here is derived from an EMBL/GenBank/DDBJ whole genome shotgun (WGS) entry which is preliminary data.</text>
</comment>
<organism evidence="2 3">
    <name type="scientific">Gelidibacter gilvus</name>
    <dbReference type="NCBI Taxonomy" id="59602"/>
    <lineage>
        <taxon>Bacteria</taxon>
        <taxon>Pseudomonadati</taxon>
        <taxon>Bacteroidota</taxon>
        <taxon>Flavobacteriia</taxon>
        <taxon>Flavobacteriales</taxon>
        <taxon>Flavobacteriaceae</taxon>
        <taxon>Gelidibacter</taxon>
    </lineage>
</organism>
<dbReference type="SUPFAM" id="SSF51695">
    <property type="entry name" value="PLC-like phosphodiesterases"/>
    <property type="match status" value="1"/>
</dbReference>